<evidence type="ECO:0000256" key="3">
    <source>
        <dbReference type="ARBA" id="ARBA00022884"/>
    </source>
</evidence>
<comment type="similarity">
    <text evidence="1 7">Belongs to the universal ribosomal protein uL18 family.</text>
</comment>
<evidence type="ECO:0000256" key="5">
    <source>
        <dbReference type="ARBA" id="ARBA00023274"/>
    </source>
</evidence>
<organism evidence="8 9">
    <name type="scientific">Candidatus Zambryskibacteria bacterium RIFCSPHIGHO2_01_FULL_44_22b</name>
    <dbReference type="NCBI Taxonomy" id="1802737"/>
    <lineage>
        <taxon>Bacteria</taxon>
        <taxon>Candidatus Zambryskiibacteriota</taxon>
    </lineage>
</organism>
<protein>
    <recommendedName>
        <fullName evidence="6 7">Large ribosomal subunit protein uL18</fullName>
    </recommendedName>
</protein>
<accession>A0A1G2SY39</accession>
<keyword evidence="4 7" id="KW-0689">Ribosomal protein</keyword>
<proteinExistence type="inferred from homology"/>
<evidence type="ECO:0000313" key="8">
    <source>
        <dbReference type="EMBL" id="OHA89960.1"/>
    </source>
</evidence>
<comment type="subunit">
    <text evidence="7">Part of the 50S ribosomal subunit; part of the 5S rRNA/L5/L18/L25 subcomplex. Contacts the 5S and 23S rRNAs.</text>
</comment>
<dbReference type="GO" id="GO:0006412">
    <property type="term" value="P:translation"/>
    <property type="evidence" value="ECO:0007669"/>
    <property type="project" value="UniProtKB-UniRule"/>
</dbReference>
<dbReference type="PANTHER" id="PTHR12899">
    <property type="entry name" value="39S RIBOSOMAL PROTEIN L18, MITOCHONDRIAL"/>
    <property type="match status" value="1"/>
</dbReference>
<keyword evidence="5 7" id="KW-0687">Ribonucleoprotein</keyword>
<dbReference type="NCBIfam" id="TIGR00060">
    <property type="entry name" value="L18_bact"/>
    <property type="match status" value="1"/>
</dbReference>
<dbReference type="EMBL" id="MHVG01000021">
    <property type="protein sequence ID" value="OHA89960.1"/>
    <property type="molecule type" value="Genomic_DNA"/>
</dbReference>
<sequence>MKSLNLKSQNRERRHKRIRAKVSGTADFPRLSVFKSNKAMYAQLVDDTRGVTLASAKGADASKVGEELAKQALAKNIKSAVFDRGGYVYTGKVSNLAEACRKAGLKF</sequence>
<dbReference type="HAMAP" id="MF_01337_B">
    <property type="entry name" value="Ribosomal_uL18_B"/>
    <property type="match status" value="1"/>
</dbReference>
<comment type="caution">
    <text evidence="8">The sequence shown here is derived from an EMBL/GenBank/DDBJ whole genome shotgun (WGS) entry which is preliminary data.</text>
</comment>
<dbReference type="SUPFAM" id="SSF53137">
    <property type="entry name" value="Translational machinery components"/>
    <property type="match status" value="1"/>
</dbReference>
<gene>
    <name evidence="7" type="primary">rplR</name>
    <name evidence="8" type="ORF">A2832_01585</name>
</gene>
<dbReference type="GO" id="GO:0022625">
    <property type="term" value="C:cytosolic large ribosomal subunit"/>
    <property type="evidence" value="ECO:0007669"/>
    <property type="project" value="TreeGrafter"/>
</dbReference>
<evidence type="ECO:0000256" key="4">
    <source>
        <dbReference type="ARBA" id="ARBA00022980"/>
    </source>
</evidence>
<evidence type="ECO:0000313" key="9">
    <source>
        <dbReference type="Proteomes" id="UP000178538"/>
    </source>
</evidence>
<dbReference type="Gene3D" id="3.30.420.100">
    <property type="match status" value="1"/>
</dbReference>
<dbReference type="PANTHER" id="PTHR12899:SF3">
    <property type="entry name" value="LARGE RIBOSOMAL SUBUNIT PROTEIN UL18M"/>
    <property type="match status" value="1"/>
</dbReference>
<dbReference type="GO" id="GO:0003735">
    <property type="term" value="F:structural constituent of ribosome"/>
    <property type="evidence" value="ECO:0007669"/>
    <property type="project" value="InterPro"/>
</dbReference>
<dbReference type="STRING" id="1802737.A2832_01585"/>
<dbReference type="CDD" id="cd00432">
    <property type="entry name" value="Ribosomal_L18_L5e"/>
    <property type="match status" value="1"/>
</dbReference>
<evidence type="ECO:0000256" key="6">
    <source>
        <dbReference type="ARBA" id="ARBA00035197"/>
    </source>
</evidence>
<dbReference type="InterPro" id="IPR057268">
    <property type="entry name" value="Ribosomal_L18"/>
</dbReference>
<dbReference type="GO" id="GO:0008097">
    <property type="term" value="F:5S rRNA binding"/>
    <property type="evidence" value="ECO:0007669"/>
    <property type="project" value="TreeGrafter"/>
</dbReference>
<evidence type="ECO:0000256" key="7">
    <source>
        <dbReference type="HAMAP-Rule" id="MF_01337"/>
    </source>
</evidence>
<evidence type="ECO:0000256" key="2">
    <source>
        <dbReference type="ARBA" id="ARBA00022730"/>
    </source>
</evidence>
<dbReference type="Pfam" id="PF00861">
    <property type="entry name" value="Ribosomal_L18p"/>
    <property type="match status" value="1"/>
</dbReference>
<dbReference type="AlphaFoldDB" id="A0A1G2SY39"/>
<name>A0A1G2SY39_9BACT</name>
<dbReference type="InterPro" id="IPR005484">
    <property type="entry name" value="Ribosomal_uL18_bac/plant/anim"/>
</dbReference>
<keyword evidence="2 7" id="KW-0699">rRNA-binding</keyword>
<dbReference type="InterPro" id="IPR004389">
    <property type="entry name" value="Ribosomal_uL18_bac-type"/>
</dbReference>
<reference evidence="8 9" key="1">
    <citation type="journal article" date="2016" name="Nat. Commun.">
        <title>Thousands of microbial genomes shed light on interconnected biogeochemical processes in an aquifer system.</title>
        <authorList>
            <person name="Anantharaman K."/>
            <person name="Brown C.T."/>
            <person name="Hug L.A."/>
            <person name="Sharon I."/>
            <person name="Castelle C.J."/>
            <person name="Probst A.J."/>
            <person name="Thomas B.C."/>
            <person name="Singh A."/>
            <person name="Wilkins M.J."/>
            <person name="Karaoz U."/>
            <person name="Brodie E.L."/>
            <person name="Williams K.H."/>
            <person name="Hubbard S.S."/>
            <person name="Banfield J.F."/>
        </authorList>
    </citation>
    <scope>NUCLEOTIDE SEQUENCE [LARGE SCALE GENOMIC DNA]</scope>
</reference>
<comment type="function">
    <text evidence="7">This is one of the proteins that bind and probably mediate the attachment of the 5S RNA into the large ribosomal subunit, where it forms part of the central protuberance.</text>
</comment>
<dbReference type="Proteomes" id="UP000178538">
    <property type="component" value="Unassembled WGS sequence"/>
</dbReference>
<evidence type="ECO:0000256" key="1">
    <source>
        <dbReference type="ARBA" id="ARBA00007116"/>
    </source>
</evidence>
<keyword evidence="3 7" id="KW-0694">RNA-binding</keyword>